<dbReference type="Proteomes" id="UP000247973">
    <property type="component" value="Unassembled WGS sequence"/>
</dbReference>
<keyword evidence="2" id="KW-1185">Reference proteome</keyword>
<gene>
    <name evidence="1" type="ORF">CLV62_1509</name>
</gene>
<name>A0A2V3PHL7_9BACT</name>
<dbReference type="Gene3D" id="2.40.128.130">
    <property type="entry name" value="Autotransporter beta-domain"/>
    <property type="match status" value="1"/>
</dbReference>
<sequence length="195" mass="22126">MKSILRQKITLVVVLLLCFAANGYSQKIGLKTNALYWATTTPNIGAEMAVGNKWTVDLSGGYNPWEFGNNKKIKHWVAQSELRYWLCDVFEGHFFGVHAQGGEFNVSRINLPNFVFGSDSENHRYQGYFIGAGVSYGYQWILSSHWNMEANIGFGYNYMKYDKFEPCDCGDQLGSKSSNYFGPTKIGLSFIYLIK</sequence>
<dbReference type="InterPro" id="IPR021958">
    <property type="entry name" value="DUF3575"/>
</dbReference>
<dbReference type="OrthoDB" id="1060107at2"/>
<dbReference type="AlphaFoldDB" id="A0A2V3PHL7"/>
<accession>A0A2V3PHL7</accession>
<dbReference type="InterPro" id="IPR036709">
    <property type="entry name" value="Autotransporte_beta_dom_sf"/>
</dbReference>
<dbReference type="RefSeq" id="WP_110312679.1">
    <property type="nucleotide sequence ID" value="NZ_QICL01000050.1"/>
</dbReference>
<proteinExistence type="predicted"/>
<comment type="caution">
    <text evidence="1">The sequence shown here is derived from an EMBL/GenBank/DDBJ whole genome shotgun (WGS) entry which is preliminary data.</text>
</comment>
<evidence type="ECO:0000313" key="1">
    <source>
        <dbReference type="EMBL" id="PXV58384.1"/>
    </source>
</evidence>
<organism evidence="1 2">
    <name type="scientific">Dysgonomonas alginatilytica</name>
    <dbReference type="NCBI Taxonomy" id="1605892"/>
    <lineage>
        <taxon>Bacteria</taxon>
        <taxon>Pseudomonadati</taxon>
        <taxon>Bacteroidota</taxon>
        <taxon>Bacteroidia</taxon>
        <taxon>Bacteroidales</taxon>
        <taxon>Dysgonomonadaceae</taxon>
        <taxon>Dysgonomonas</taxon>
    </lineage>
</organism>
<dbReference type="Pfam" id="PF12099">
    <property type="entry name" value="DUF3575"/>
    <property type="match status" value="1"/>
</dbReference>
<protein>
    <submittedName>
        <fullName evidence="1">Uncharacterized protein DUF3575</fullName>
    </submittedName>
</protein>
<evidence type="ECO:0000313" key="2">
    <source>
        <dbReference type="Proteomes" id="UP000247973"/>
    </source>
</evidence>
<dbReference type="EMBL" id="QICL01000050">
    <property type="protein sequence ID" value="PXV58384.1"/>
    <property type="molecule type" value="Genomic_DNA"/>
</dbReference>
<reference evidence="1 2" key="1">
    <citation type="submission" date="2018-03" db="EMBL/GenBank/DDBJ databases">
        <title>Genomic Encyclopedia of Archaeal and Bacterial Type Strains, Phase II (KMG-II): from individual species to whole genera.</title>
        <authorList>
            <person name="Goeker M."/>
        </authorList>
    </citation>
    <scope>NUCLEOTIDE SEQUENCE [LARGE SCALE GENOMIC DNA]</scope>
    <source>
        <strain evidence="1 2">DSM 100214</strain>
    </source>
</reference>